<sequence>MCARATTCITCGPARPHTSPFTCILNLGMASPIQLFRLAPCTRAYALRPSLMCCSEFHAEFIFFSTWF</sequence>
<keyword evidence="2" id="KW-1185">Reference proteome</keyword>
<organism evidence="1 2">
    <name type="scientific">Phytophthora aleatoria</name>
    <dbReference type="NCBI Taxonomy" id="2496075"/>
    <lineage>
        <taxon>Eukaryota</taxon>
        <taxon>Sar</taxon>
        <taxon>Stramenopiles</taxon>
        <taxon>Oomycota</taxon>
        <taxon>Peronosporomycetes</taxon>
        <taxon>Peronosporales</taxon>
        <taxon>Peronosporaceae</taxon>
        <taxon>Phytophthora</taxon>
    </lineage>
</organism>
<dbReference type="AlphaFoldDB" id="A0A8J5MG92"/>
<dbReference type="EMBL" id="JAENGY010000419">
    <property type="protein sequence ID" value="KAG6963421.1"/>
    <property type="molecule type" value="Genomic_DNA"/>
</dbReference>
<accession>A0A8J5MG92</accession>
<evidence type="ECO:0000313" key="2">
    <source>
        <dbReference type="Proteomes" id="UP000709295"/>
    </source>
</evidence>
<name>A0A8J5MG92_9STRA</name>
<evidence type="ECO:0000313" key="1">
    <source>
        <dbReference type="EMBL" id="KAG6963421.1"/>
    </source>
</evidence>
<dbReference type="Proteomes" id="UP000709295">
    <property type="component" value="Unassembled WGS sequence"/>
</dbReference>
<proteinExistence type="predicted"/>
<comment type="caution">
    <text evidence="1">The sequence shown here is derived from an EMBL/GenBank/DDBJ whole genome shotgun (WGS) entry which is preliminary data.</text>
</comment>
<gene>
    <name evidence="1" type="ORF">JG688_00008157</name>
</gene>
<reference evidence="1" key="1">
    <citation type="submission" date="2021-01" db="EMBL/GenBank/DDBJ databases">
        <title>Phytophthora aleatoria, a newly-described species from Pinus radiata is distinct from Phytophthora cactorum isolates based on comparative genomics.</title>
        <authorList>
            <person name="Mcdougal R."/>
            <person name="Panda P."/>
            <person name="Williams N."/>
            <person name="Studholme D.J."/>
        </authorList>
    </citation>
    <scope>NUCLEOTIDE SEQUENCE</scope>
    <source>
        <strain evidence="1">NZFS 4037</strain>
    </source>
</reference>
<protein>
    <submittedName>
        <fullName evidence="1">Uncharacterized protein</fullName>
    </submittedName>
</protein>